<dbReference type="NCBIfam" id="TIGR01640">
    <property type="entry name" value="F_box_assoc_1"/>
    <property type="match status" value="1"/>
</dbReference>
<evidence type="ECO:0000313" key="3">
    <source>
        <dbReference type="RefSeq" id="XP_027359235.1"/>
    </source>
</evidence>
<dbReference type="Pfam" id="PF00646">
    <property type="entry name" value="F-box"/>
    <property type="match status" value="1"/>
</dbReference>
<feature type="domain" description="F-box" evidence="1">
    <location>
        <begin position="12"/>
        <end position="52"/>
    </location>
</feature>
<proteinExistence type="predicted"/>
<dbReference type="SMART" id="SM00256">
    <property type="entry name" value="FBOX"/>
    <property type="match status" value="1"/>
</dbReference>
<name>A0A8B8LSG3_ABRPR</name>
<dbReference type="PANTHER" id="PTHR35546:SF21">
    <property type="entry name" value="F-BOX DOMAIN-CONTAINING PROTEIN"/>
    <property type="match status" value="1"/>
</dbReference>
<organism evidence="2 3">
    <name type="scientific">Abrus precatorius</name>
    <name type="common">Indian licorice</name>
    <name type="synonym">Glycine abrus</name>
    <dbReference type="NCBI Taxonomy" id="3816"/>
    <lineage>
        <taxon>Eukaryota</taxon>
        <taxon>Viridiplantae</taxon>
        <taxon>Streptophyta</taxon>
        <taxon>Embryophyta</taxon>
        <taxon>Tracheophyta</taxon>
        <taxon>Spermatophyta</taxon>
        <taxon>Magnoliopsida</taxon>
        <taxon>eudicotyledons</taxon>
        <taxon>Gunneridae</taxon>
        <taxon>Pentapetalae</taxon>
        <taxon>rosids</taxon>
        <taxon>fabids</taxon>
        <taxon>Fabales</taxon>
        <taxon>Fabaceae</taxon>
        <taxon>Papilionoideae</taxon>
        <taxon>50 kb inversion clade</taxon>
        <taxon>NPAAA clade</taxon>
        <taxon>indigoferoid/millettioid clade</taxon>
        <taxon>Abreae</taxon>
        <taxon>Abrus</taxon>
    </lineage>
</organism>
<evidence type="ECO:0000313" key="2">
    <source>
        <dbReference type="Proteomes" id="UP000694853"/>
    </source>
</evidence>
<dbReference type="SUPFAM" id="SSF81383">
    <property type="entry name" value="F-box domain"/>
    <property type="match status" value="1"/>
</dbReference>
<dbReference type="RefSeq" id="XP_027359235.1">
    <property type="nucleotide sequence ID" value="XM_027503434.1"/>
</dbReference>
<sequence>MKKVHAQSHWLLNSDILFDILSRIPVKDLLGLKCVSKEWHGIISSRSFSIAQLGKNRELFLTGFIYQEKFMWCKEDIATVSYIPVDDAGTRGCSKVHHMVFDFLPEDVVVLASCKGLVCCRSTIPSEKKPVIYVCNPSNREWIKLDWPPSGYEYDRNESIALAFDFDPSKDSIDSLNRFKLVRVKQIENSDDLYFTFELYSSEGGAWWKSEEICRCDNRLVNNKGIYTGGVLHWLMDGDQVLTFDVEKELAWLISVPVPGSEFRIVPEACIGESEGRLNYVQASEEGIHVWYLEDYYEFKWTLSHCKSLDEIERECPRFFFNLKNRVLEQASMDFGQWMNPMAFKDGIMLMKIGPNFYLYDTKNNKMAKACSFQDLNSQCMFNPTVHAHSLSLIPLRRA</sequence>
<dbReference type="InterPro" id="IPR001810">
    <property type="entry name" value="F-box_dom"/>
</dbReference>
<dbReference type="Proteomes" id="UP000694853">
    <property type="component" value="Unplaced"/>
</dbReference>
<dbReference type="InterPro" id="IPR055290">
    <property type="entry name" value="At3g26010-like"/>
</dbReference>
<dbReference type="InterPro" id="IPR056592">
    <property type="entry name" value="Beta-prop_At3g26010-like"/>
</dbReference>
<evidence type="ECO:0000259" key="1">
    <source>
        <dbReference type="SMART" id="SM00256"/>
    </source>
</evidence>
<dbReference type="PANTHER" id="PTHR35546">
    <property type="entry name" value="F-BOX PROTEIN INTERACTION DOMAIN PROTEIN-RELATED"/>
    <property type="match status" value="1"/>
</dbReference>
<dbReference type="AlphaFoldDB" id="A0A8B8LSG3"/>
<dbReference type="InterPro" id="IPR017451">
    <property type="entry name" value="F-box-assoc_interact_dom"/>
</dbReference>
<accession>A0A8B8LSG3</accession>
<dbReference type="KEGG" id="aprc:113867920"/>
<reference evidence="3" key="2">
    <citation type="submission" date="2025-08" db="UniProtKB">
        <authorList>
            <consortium name="RefSeq"/>
        </authorList>
    </citation>
    <scope>IDENTIFICATION</scope>
    <source>
        <tissue evidence="3">Young leaves</tissue>
    </source>
</reference>
<dbReference type="OrthoDB" id="626202at2759"/>
<gene>
    <name evidence="3" type="primary">LOC113867920</name>
</gene>
<protein>
    <submittedName>
        <fullName evidence="3">F-box protein At5g49610-like</fullName>
    </submittedName>
</protein>
<dbReference type="Pfam" id="PF24750">
    <property type="entry name" value="b-prop_At3g26010-like"/>
    <property type="match status" value="1"/>
</dbReference>
<dbReference type="GeneID" id="113867920"/>
<keyword evidence="2" id="KW-1185">Reference proteome</keyword>
<reference evidence="2" key="1">
    <citation type="journal article" date="2019" name="Toxins">
        <title>Detection of Abrin-Like and Prepropulchellin-Like Toxin Genes and Transcripts Using Whole Genome Sequencing and Full-Length Transcript Sequencing of Abrus precatorius.</title>
        <authorList>
            <person name="Hovde B.T."/>
            <person name="Daligault H.E."/>
            <person name="Hanschen E.R."/>
            <person name="Kunde Y.A."/>
            <person name="Johnson M.B."/>
            <person name="Starkenburg S.R."/>
            <person name="Johnson S.L."/>
        </authorList>
    </citation>
    <scope>NUCLEOTIDE SEQUENCE [LARGE SCALE GENOMIC DNA]</scope>
</reference>
<dbReference type="InterPro" id="IPR036047">
    <property type="entry name" value="F-box-like_dom_sf"/>
</dbReference>
<dbReference type="Gene3D" id="1.20.1280.50">
    <property type="match status" value="1"/>
</dbReference>